<feature type="region of interest" description="Disordered" evidence="1">
    <location>
        <begin position="145"/>
        <end position="180"/>
    </location>
</feature>
<dbReference type="EMBL" id="JAGSXJ010000014">
    <property type="protein sequence ID" value="KAH6685935.1"/>
    <property type="molecule type" value="Genomic_DNA"/>
</dbReference>
<feature type="compositionally biased region" description="Low complexity" evidence="1">
    <location>
        <begin position="171"/>
        <end position="180"/>
    </location>
</feature>
<evidence type="ECO:0000313" key="2">
    <source>
        <dbReference type="EMBL" id="KAH6685935.1"/>
    </source>
</evidence>
<comment type="caution">
    <text evidence="2">The sequence shown here is derived from an EMBL/GenBank/DDBJ whole genome shotgun (WGS) entry which is preliminary data.</text>
</comment>
<dbReference type="Proteomes" id="UP000770015">
    <property type="component" value="Unassembled WGS sequence"/>
</dbReference>
<proteinExistence type="predicted"/>
<gene>
    <name evidence="2" type="ORF">F5X68DRAFT_17683</name>
</gene>
<evidence type="ECO:0000256" key="1">
    <source>
        <dbReference type="SAM" id="MobiDB-lite"/>
    </source>
</evidence>
<evidence type="ECO:0000313" key="3">
    <source>
        <dbReference type="Proteomes" id="UP000770015"/>
    </source>
</evidence>
<sequence>MSRQGGIRRVDQRSVRCACGGSMAQVERDTLQNPNHHPSESRTTPSSISSPETQTPGAKPLQVPRLDLFESVVRFGGHGGGTDIGSSCSQPHHPFSRPSHKLSFLRFISANSNDYARSGNKTHSSIPSTARLSVEVCWTTCTGPQVNRRTPIRPSAEKQKPSNLYPSRVQSSSLGPLLPSLIRSQRSAPLHPPPPALWPLAPLPL</sequence>
<organism evidence="2 3">
    <name type="scientific">Plectosphaerella plurivora</name>
    <dbReference type="NCBI Taxonomy" id="936078"/>
    <lineage>
        <taxon>Eukaryota</taxon>
        <taxon>Fungi</taxon>
        <taxon>Dikarya</taxon>
        <taxon>Ascomycota</taxon>
        <taxon>Pezizomycotina</taxon>
        <taxon>Sordariomycetes</taxon>
        <taxon>Hypocreomycetidae</taxon>
        <taxon>Glomerellales</taxon>
        <taxon>Plectosphaerellaceae</taxon>
        <taxon>Plectosphaerella</taxon>
    </lineage>
</organism>
<feature type="compositionally biased region" description="Polar residues" evidence="1">
    <location>
        <begin position="161"/>
        <end position="170"/>
    </location>
</feature>
<protein>
    <submittedName>
        <fullName evidence="2">Uncharacterized protein</fullName>
    </submittedName>
</protein>
<dbReference type="AlphaFoldDB" id="A0A9P9AA51"/>
<accession>A0A9P9AA51</accession>
<name>A0A9P9AA51_9PEZI</name>
<feature type="region of interest" description="Disordered" evidence="1">
    <location>
        <begin position="19"/>
        <end position="62"/>
    </location>
</feature>
<reference evidence="2" key="1">
    <citation type="journal article" date="2021" name="Nat. Commun.">
        <title>Genetic determinants of endophytism in the Arabidopsis root mycobiome.</title>
        <authorList>
            <person name="Mesny F."/>
            <person name="Miyauchi S."/>
            <person name="Thiergart T."/>
            <person name="Pickel B."/>
            <person name="Atanasova L."/>
            <person name="Karlsson M."/>
            <person name="Huettel B."/>
            <person name="Barry K.W."/>
            <person name="Haridas S."/>
            <person name="Chen C."/>
            <person name="Bauer D."/>
            <person name="Andreopoulos W."/>
            <person name="Pangilinan J."/>
            <person name="LaButti K."/>
            <person name="Riley R."/>
            <person name="Lipzen A."/>
            <person name="Clum A."/>
            <person name="Drula E."/>
            <person name="Henrissat B."/>
            <person name="Kohler A."/>
            <person name="Grigoriev I.V."/>
            <person name="Martin F.M."/>
            <person name="Hacquard S."/>
        </authorList>
    </citation>
    <scope>NUCLEOTIDE SEQUENCE</scope>
    <source>
        <strain evidence="2">MPI-SDFR-AT-0117</strain>
    </source>
</reference>
<feature type="compositionally biased region" description="Low complexity" evidence="1">
    <location>
        <begin position="41"/>
        <end position="56"/>
    </location>
</feature>
<keyword evidence="3" id="KW-1185">Reference proteome</keyword>